<dbReference type="SUPFAM" id="SSF52833">
    <property type="entry name" value="Thioredoxin-like"/>
    <property type="match status" value="1"/>
</dbReference>
<sequence>MSAQPSVEAGVPDMVSELLGRYPIEHQAGQEIVPAPVRFLPRTRYAHIPGLQLTLPADPATASADAGASGGSAASAHAAGTGAAPAAAGQAAAQTAAQAAVQASPLERISRPVLERVLKKLSSAPQVDRQSVDDLLSRVPGVGLKPYAHHEDRTLLLVLTQPDCRHCRSMQAFLSRLREDLSFPVLFLPIGGQPSSLACYTREGATLAPEHREEVRGWLAAATTWLQTASRSQAPYVPTFVWITDGEAHRSTLTRTELAVLASYLNARVHALAAQTAQDTPALEGSASAALQESAS</sequence>
<dbReference type="EMBL" id="DXHV01000006">
    <property type="protein sequence ID" value="HIV99631.1"/>
    <property type="molecule type" value="Genomic_DNA"/>
</dbReference>
<evidence type="ECO:0000313" key="2">
    <source>
        <dbReference type="Proteomes" id="UP000886752"/>
    </source>
</evidence>
<reference evidence="1" key="1">
    <citation type="journal article" date="2021" name="PeerJ">
        <title>Extensive microbial diversity within the chicken gut microbiome revealed by metagenomics and culture.</title>
        <authorList>
            <person name="Gilroy R."/>
            <person name="Ravi A."/>
            <person name="Getino M."/>
            <person name="Pursley I."/>
            <person name="Horton D.L."/>
            <person name="Alikhan N.F."/>
            <person name="Baker D."/>
            <person name="Gharbi K."/>
            <person name="Hall N."/>
            <person name="Watson M."/>
            <person name="Adriaenssens E.M."/>
            <person name="Foster-Nyarko E."/>
            <person name="Jarju S."/>
            <person name="Secka A."/>
            <person name="Antonio M."/>
            <person name="Oren A."/>
            <person name="Chaudhuri R.R."/>
            <person name="La Ragione R."/>
            <person name="Hildebrand F."/>
            <person name="Pallen M.J."/>
        </authorList>
    </citation>
    <scope>NUCLEOTIDE SEQUENCE</scope>
    <source>
        <strain evidence="1">ChiHecec2B26-446</strain>
    </source>
</reference>
<protein>
    <recommendedName>
        <fullName evidence="3">Thioredoxin-like fold domain-containing protein</fullName>
    </recommendedName>
</protein>
<evidence type="ECO:0008006" key="3">
    <source>
        <dbReference type="Google" id="ProtNLM"/>
    </source>
</evidence>
<name>A0A9D1TP30_9BACT</name>
<organism evidence="1 2">
    <name type="scientific">Candidatus Desulfovibrio intestinipullorum</name>
    <dbReference type="NCBI Taxonomy" id="2838536"/>
    <lineage>
        <taxon>Bacteria</taxon>
        <taxon>Pseudomonadati</taxon>
        <taxon>Thermodesulfobacteriota</taxon>
        <taxon>Desulfovibrionia</taxon>
        <taxon>Desulfovibrionales</taxon>
        <taxon>Desulfovibrionaceae</taxon>
        <taxon>Desulfovibrio</taxon>
    </lineage>
</organism>
<dbReference type="AlphaFoldDB" id="A0A9D1TP30"/>
<accession>A0A9D1TP30</accession>
<gene>
    <name evidence="1" type="ORF">H9894_00310</name>
</gene>
<comment type="caution">
    <text evidence="1">The sequence shown here is derived from an EMBL/GenBank/DDBJ whole genome shotgun (WGS) entry which is preliminary data.</text>
</comment>
<evidence type="ECO:0000313" key="1">
    <source>
        <dbReference type="EMBL" id="HIV99631.1"/>
    </source>
</evidence>
<dbReference type="Proteomes" id="UP000886752">
    <property type="component" value="Unassembled WGS sequence"/>
</dbReference>
<reference evidence="1" key="2">
    <citation type="submission" date="2021-04" db="EMBL/GenBank/DDBJ databases">
        <authorList>
            <person name="Gilroy R."/>
        </authorList>
    </citation>
    <scope>NUCLEOTIDE SEQUENCE</scope>
    <source>
        <strain evidence="1">ChiHecec2B26-446</strain>
    </source>
</reference>
<proteinExistence type="predicted"/>
<dbReference type="InterPro" id="IPR036249">
    <property type="entry name" value="Thioredoxin-like_sf"/>
</dbReference>